<dbReference type="STRING" id="764291.STRUR_1150"/>
<evidence type="ECO:0008006" key="4">
    <source>
        <dbReference type="Google" id="ProtNLM"/>
    </source>
</evidence>
<organism evidence="2 3">
    <name type="scientific">Streptococcus urinalis 2285-97</name>
    <dbReference type="NCBI Taxonomy" id="764291"/>
    <lineage>
        <taxon>Bacteria</taxon>
        <taxon>Bacillati</taxon>
        <taxon>Bacillota</taxon>
        <taxon>Bacilli</taxon>
        <taxon>Lactobacillales</taxon>
        <taxon>Streptococcaceae</taxon>
        <taxon>Streptococcus</taxon>
    </lineage>
</organism>
<feature type="transmembrane region" description="Helical" evidence="1">
    <location>
        <begin position="217"/>
        <end position="237"/>
    </location>
</feature>
<evidence type="ECO:0000313" key="2">
    <source>
        <dbReference type="EMBL" id="EHJ57000.1"/>
    </source>
</evidence>
<comment type="caution">
    <text evidence="2">The sequence shown here is derived from an EMBL/GenBank/DDBJ whole genome shotgun (WGS) entry which is preliminary data.</text>
</comment>
<name>G5KFZ1_9STRE</name>
<dbReference type="eggNOG" id="COG5061">
    <property type="taxonomic scope" value="Bacteria"/>
</dbReference>
<dbReference type="AlphaFoldDB" id="G5KFZ1"/>
<dbReference type="Proteomes" id="UP000005388">
    <property type="component" value="Unassembled WGS sequence"/>
</dbReference>
<feature type="transmembrane region" description="Helical" evidence="1">
    <location>
        <begin position="99"/>
        <end position="116"/>
    </location>
</feature>
<dbReference type="RefSeq" id="WP_006739733.1">
    <property type="nucleotide sequence ID" value="NZ_AEUZ02000001.1"/>
</dbReference>
<gene>
    <name evidence="2" type="ORF">STRUR_1150</name>
</gene>
<accession>G5KFZ1</accession>
<keyword evidence="3" id="KW-1185">Reference proteome</keyword>
<dbReference type="InterPro" id="IPR021737">
    <property type="entry name" value="Phage_phiKZ_Orf197"/>
</dbReference>
<evidence type="ECO:0000256" key="1">
    <source>
        <dbReference type="SAM" id="Phobius"/>
    </source>
</evidence>
<keyword evidence="1" id="KW-1133">Transmembrane helix</keyword>
<reference evidence="2 3" key="1">
    <citation type="journal article" date="2014" name="Int. J. Syst. Evol. Microbiol.">
        <title>Phylogenomics and the dynamic genome evolution of the genus Streptococcus.</title>
        <authorList>
            <consortium name="The Broad Institute Genome Sequencing Platform"/>
            <person name="Richards V.P."/>
            <person name="Palmer S.R."/>
            <person name="Pavinski Bitar P.D."/>
            <person name="Qin X."/>
            <person name="Weinstock G.M."/>
            <person name="Highlander S.K."/>
            <person name="Town C.D."/>
            <person name="Burne R.A."/>
            <person name="Stanhope M.J."/>
        </authorList>
    </citation>
    <scope>NUCLEOTIDE SEQUENCE [LARGE SCALE GENOMIC DNA]</scope>
    <source>
        <strain evidence="2 3">2285-97</strain>
    </source>
</reference>
<keyword evidence="1" id="KW-0812">Transmembrane</keyword>
<dbReference type="Pfam" id="PF11750">
    <property type="entry name" value="DUF3307"/>
    <property type="match status" value="1"/>
</dbReference>
<evidence type="ECO:0000313" key="3">
    <source>
        <dbReference type="Proteomes" id="UP000005388"/>
    </source>
</evidence>
<protein>
    <recommendedName>
        <fullName evidence="4">DUF3307 domain-containing protein</fullName>
    </recommendedName>
</protein>
<dbReference type="EMBL" id="AEUZ02000001">
    <property type="protein sequence ID" value="EHJ57000.1"/>
    <property type="molecule type" value="Genomic_DNA"/>
</dbReference>
<sequence>MTELSSLHLYSHPLLTALLICHFLSDYQLQSQKIADFKNKDWSFFIKHMYGVAFPLLILMLFNPKFWIIFVIIFLSHALIDFLKPYLIKWFQLTQNLSFLIDQFLHLFVIVIVSHFDIEDAFQLPISTHSLTIILFLVLITKPSNISFKILFGKFQPDQFEKMDTILGAGAIIGILERMIIGICIAIGQFSSIGLVFTAKSIARYNKIAESPSFAEYYLIGSLFSILIVFTSYWICFL</sequence>
<keyword evidence="1" id="KW-0472">Membrane</keyword>
<proteinExistence type="predicted"/>